<dbReference type="InterPro" id="IPR001841">
    <property type="entry name" value="Znf_RING"/>
</dbReference>
<dbReference type="InterPro" id="IPR004939">
    <property type="entry name" value="APC_su10/DOC_dom"/>
</dbReference>
<evidence type="ECO:0000313" key="18">
    <source>
        <dbReference type="Proteomes" id="UP000050640"/>
    </source>
</evidence>
<feature type="domain" description="DOC" evidence="17">
    <location>
        <begin position="3054"/>
        <end position="3231"/>
    </location>
</feature>
<evidence type="ECO:0000256" key="3">
    <source>
        <dbReference type="ARBA" id="ARBA00004906"/>
    </source>
</evidence>
<evidence type="ECO:0000256" key="13">
    <source>
        <dbReference type="PROSITE-ProRule" id="PRU00024"/>
    </source>
</evidence>
<name>A0A0R3RX85_9BILA</name>
<dbReference type="PROSITE" id="PS50012">
    <property type="entry name" value="RCC1_3"/>
    <property type="match status" value="1"/>
</dbReference>
<dbReference type="Pfam" id="PF13540">
    <property type="entry name" value="RCC1_2"/>
    <property type="match status" value="1"/>
</dbReference>
<keyword evidence="12" id="KW-0966">Cell projection</keyword>
<organism evidence="18 19">
    <name type="scientific">Elaeophora elaphi</name>
    <dbReference type="NCBI Taxonomy" id="1147741"/>
    <lineage>
        <taxon>Eukaryota</taxon>
        <taxon>Metazoa</taxon>
        <taxon>Ecdysozoa</taxon>
        <taxon>Nematoda</taxon>
        <taxon>Chromadorea</taxon>
        <taxon>Rhabditida</taxon>
        <taxon>Spirurina</taxon>
        <taxon>Spiruromorpha</taxon>
        <taxon>Filarioidea</taxon>
        <taxon>Onchocercidae</taxon>
        <taxon>Elaeophora</taxon>
    </lineage>
</organism>
<dbReference type="Pfam" id="PF08005">
    <property type="entry name" value="PHR"/>
    <property type="match status" value="2"/>
</dbReference>
<evidence type="ECO:0000313" key="19">
    <source>
        <dbReference type="WBParaSite" id="EEL_0000682401-mRNA-1"/>
    </source>
</evidence>
<dbReference type="CDD" id="cd16463">
    <property type="entry name" value="RING-H2_PHR"/>
    <property type="match status" value="1"/>
</dbReference>
<evidence type="ECO:0000256" key="14">
    <source>
        <dbReference type="PROSITE-ProRule" id="PRU00235"/>
    </source>
</evidence>
<accession>A0A0R3RX85</accession>
<sequence length="4024" mass="448693">MSYFLRNFDLGESRASFASPNVSVHPAKENNFVHPKVTSYQYAQMLKYCARLPQGGHILRFPTVRRRSICTSTDFDTEAGWEGDRFRVMIVGEERRGNDGIDHGFQAASLDLAPYLEVLATPSTFGVVAIARAIILKYAPFLKVTLSSFCDNKIDAQPVVEVECKDESLEKIPSSGNEIVLLGLKCMFSVLYELNKRESELCAEALTSLLHLLEHIPTDALANETYASVQSMFNMLYQLGMEGGAEVSAKAISCMISLAIAYGAPEFILSSVATLFCDKLNDLSANETMLIEVPENYQKLANLIRRVLLRNSNEPGCTGDWWSHCLTEYAVLSSFDVRIPENVLPDTPDDRRLTGAIASDGEYVYVLACYGLFKFGTGLAGTVEGKLYASNNNLKANKGSWLAVCSGALYLRRRQSSRMWVIDIDTLREIGEIMLHTSVSSGTIFTDGTTFYQAIVDEQWMLTVTPLDDSFTPVEDLRQNQKFRLAELNYIAVGETYPIPHELPLNLPKSLQAQASDLQMNRDMALLLARNGKVYYAGDGTRLGLQNAGCNWMKLVLPESIVSIALGFDTETIVLRSGSGHLWIAGVGPDAVRQGSPTANRLQKQEASSAALKLRKFQNLNRRRCLSVAVSAGCIAYVVDNGKAYVCGRHAMQCHPETGHIYGLENVHLASIALGKTHAVAVTRHGHLYTWGLNNLNQCGRTESYMHPETASGIGESGPSKKSKDDEAEQSSYCLPNEHLWVKDFASICLKCGKCSARGNRCAPVRTERDAKGTPCTCGEGETCCLRCGLCRACGELVVDAFDRDIRATPSGAALPPSRLILQKDSLEIKVSSVCCGNYHTVVLAADRQVFTFGSNCHGQLGAGHVRKCVGPHKVNLPGKVQVVQIAAGSNHTVLRTADGSVITFGAHRQGQLAREGNEKNWFAVPSFVEGYGRGSGTVATWIGASGDTTLIHSQIRICSNDIISDYSETIVIFPNQIGKNYMAIRRKFNTFYQYSLGTEGLYTNWCLESKYNLLWGFNTAEMRIRSITDCIPIPARKFESDVIFDKTLEEIIKEIKFLRAPEFIIPVSNETSLPIKQVALNLFGIAYATTVLESKRSYGQKINRLITDPKASNLVGAVNGRNLSCGYQRISRFDGYGGGWGYSAHSVEAIQFRTSRDIRLFGVGLYGGRGEYIAKLKLYRLSPPDYDEQNVELLSESDEMLYECAAHEKAQLLFPRSVLIKSNLWHVICAQINGPSSDCGSNGQSNVTGDDGVQFFFRNSRMSNNGTDINVGQIPEFLYISETFDGQLPNSDVKDKTMDISYDCISCAISSHNLLAVSTTTIESLFRLLDWSIQKALVEIFNENKTWFQECNMIIVILSLRFLRFYICSLYLPSKGGKQKNKKEPSSSIAEQMVRFASIIGSIFEIANGQNDDTTSFSILLEEAVNCAVQCSHVLYPSSAIFLDRLSFLISTPNREWSLVALLNALSNQEYVLPTLLGSERNFMHFPILLAKMNEQFGKKRISGSQQRLVSLQSIFRFLFELAFTSTTLVQNESRLRLRTAAHSLITAIARELVTSKDAIGDGPPILQTPNRFRHTAAHASWDVSSGACDAIALSVDLTGITLHGVGVYCAHHDQEQGFICEVLFNSGDAAHEQWNVLEKVVGTLSNKFEPCQQEVSLLRLTKAIKLQPGCTYAIRLQINGGKTFCGEGGIGTVRLCNGSRMHFESCSLSLNGTSISRGQIPFVLYSVQDDESGVIQQLANPEQLANWFLLLIRMLSSKISDLIAAGNLLSQEQSFCSSIAGYIMVFLEANPQRALDVFTVLDDLLPMVSSANGERLVEERERALTKSTQQNSAYSRSLQTVIESTHPYPSCGIHSQVVDFGKEVQFMTVQFSEECCTGQADDILWIYVKVATECYVPIGRYCGDRNWPDRILLIPGCNLWFILESASYSADKPVEQIYGYRCTVTGYRYSEKDSEMILEEELTWICASACRLLVQIPSVKTVVAAVTMMEDEIDDIVRKHGTLLRKGLNLSHIPTVNEVLKRNLPSPSQTSDLKFLKEFIAASTSTLAGFLARWMMNEPVVDLHCSQLQMSDEETRLRIPTQIKLIPRDQYGRLAICSNMKVEITVRIGMAAENGNSNLCAAVTRNQTVASLPPPQSIKEPYRPVYVNKTRYVSITTMTAYQDYCFEELRLGCYKDAMMKEQLVVNQQADGSFTTNWIPKHGGTYRIECHLDGFQLAQSYLVEVRDSNVFGSSTSPRGGSQNRLSRRVAHFSRTRFAFCDQKLMTRGIRIRASPALNSSQIGIIPRGTTVSYIEEVENADGVWLRLTDEACAMYCEKQLPLQGWCLQYSNHLRRSFLLLQSDSAEGLVSGSDLLSTTIQLPQNTRPTNEQCLEQSLQLDVEEIYTACGSLPVSIYNYPSVDAISGDVIDNTETDEIRSSGWLHNKQGIWIRLSGFDEKYAFVQDLSGNRYLQKIVTQRCANGNDEGSPTGQKPVAQIYPRSRNEQPVQALKPSIVDCCRTVFAAFLWHERLVKDAMVCSTYLKFHPELHSIIYGQSRMELIMATPMHSLFSIWQDINTAVQASIEQRSILLRPVVARQLNVNPISASIGTSRQGSSSAQRKDLCELCEEWHTAPVTTHMRSAHPGCGKYSGGQGYNSSGKYTSGWSGNCGDGGRPAAVWYLMCATCRSKYLLQTPSGHQQERSRRWHEFCASSAASEMSPEAVIKQNAMFLLELNACMEGDSKDTSTATSGWTINLFPQASVVSPTTNSTCIQTDVGVVSQPPLSNERENCCHLRKLSYASDPGPKHAGVGTHLALSNYNPLYLKRRLGSSPLTNTSNRSELVNSIRRKMLEGYERRQSAEIVRSPSVALKSLLILVEQNNTTGGPNVNVSLRRPVLAFVMERHNLARIREAMATAVARATFFAHSFRVWNWLLKLVSTESSVADILWQYLTAMNSYVPLCRWRKNNLRLATKIRLLPHPWCVCYLAGPIANKMVHQLHSFLHTVAVIVQSGGVDTNLRCLCFRVWTFQLTVHEQDLLSLICDVLASVGNILADSSSDHSWNLDDGERKADHRSSHEERLLLSRKPQVDVKQMEDITGILRYEASSRQAMIGCLTDGNSETFWETGEEDKNRPRYITIHCDIRSYKATLLTVYVDNIRDEGYRTSSVTVVAAESDGRRRKIHSECLDHQFIGWVKCCIVGLNCVQVIFRGNDLSLRIRQLRVFGTSTVLEVFNAQSFSNRSLLKPSPSHQLLFNANQDDAFAVFQAIAAQAFSDEFSQEENGTLRQQVLDLLFSRVQLQPLQTFVCSHMINALEREIASLREKAKRNYSYVCGLMEMLLKICGSRQGLEVFGAKNNILVILSELLLFAPQVKIFCVLDFVFVVSLLNFHNFQVVQYQILETVECLAKLFTPSAVDCSNFTRNLLILIAKVITLQIRDKMTRSLTSASLATHLAGAPIYWRIDRPVSTDIAHLAKQLLKNLSEGLLNEYWTVPVRTEIANEIMNLTSLNTTHSYDSDHSGRIAAEECAAGEPNSSVVSEFMNTNNSRSSMLKSEKFWLAVAALSLLRESQWLELSSVWQSLQNAFLKNSKESVAGTLCDNHDDGRTLASVYCETCQCSLCRECFSVLHLNKRNRSHVVQHLGVTNDCPQVEVHEGSTRLRLPRVLILFNPSTLNGMVEFNQSIIRENIPSAPYNLTSGLKLNESLFLLNSILEVSNLAQAGDSYVCRFCTAPLLPDQLINGLCSYEECRHFATFACQRQLPCGHICGGIRDEEVCLPCMQCRKPDIKQDADDLCVICFTDRLGGAPCIQLACEHVFHYRCVRTVLEKRWNGPRIVFRFMQCPLCKKQIDHPSMADLLHPLQCLYNEVLTKARLRLEYDGLLQSPATTSDRSELHKNPDEYAMERYMYVLCFKCGKAYFGGESRCQQELDNSQYNPEELICGGCSDVVGAQICGRHGLDFLEFKCRFCCSVAVYFCFGTTHFCTACHDDFQRLMCLPKKLLPKCPVGPKAVQLEGSECPLRVKHPPTGEEFPLGCGICRNISTF</sequence>
<keyword evidence="7" id="KW-0479">Metal-binding</keyword>
<dbReference type="FunFam" id="3.30.40.10:FF:000078">
    <property type="entry name" value="E3 ubiquitin-protein ligase MYCBP2 isoform X1"/>
    <property type="match status" value="1"/>
</dbReference>
<dbReference type="Gene3D" id="2.130.10.30">
    <property type="entry name" value="Regulator of chromosome condensation 1/beta-lactamase-inhibitor protein II"/>
    <property type="match status" value="2"/>
</dbReference>
<dbReference type="InterPro" id="IPR012983">
    <property type="entry name" value="PHR"/>
</dbReference>
<comment type="similarity">
    <text evidence="4">Belongs to the RING-Cys relay (RCR) family.</text>
</comment>
<keyword evidence="8" id="KW-0677">Repeat</keyword>
<dbReference type="PANTHER" id="PTHR45943">
    <property type="entry name" value="E3 UBIQUITIN-PROTEIN LIGASE MYCBP2"/>
    <property type="match status" value="1"/>
</dbReference>
<dbReference type="SUPFAM" id="SSF49785">
    <property type="entry name" value="Galactose-binding domain-like"/>
    <property type="match status" value="1"/>
</dbReference>
<dbReference type="GO" id="GO:0008582">
    <property type="term" value="P:regulation of synaptic assembly at neuromuscular junction"/>
    <property type="evidence" value="ECO:0007669"/>
    <property type="project" value="TreeGrafter"/>
</dbReference>
<dbReference type="SMART" id="SM01197">
    <property type="entry name" value="FANCL_C"/>
    <property type="match status" value="1"/>
</dbReference>
<dbReference type="Pfam" id="PF00415">
    <property type="entry name" value="RCC1"/>
    <property type="match status" value="1"/>
</dbReference>
<evidence type="ECO:0000256" key="11">
    <source>
        <dbReference type="ARBA" id="ARBA00022833"/>
    </source>
</evidence>
<dbReference type="Gene3D" id="2.60.120.820">
    <property type="entry name" value="PHR domain"/>
    <property type="match status" value="2"/>
</dbReference>
<dbReference type="GO" id="GO:0007411">
    <property type="term" value="P:axon guidance"/>
    <property type="evidence" value="ECO:0007669"/>
    <property type="project" value="TreeGrafter"/>
</dbReference>
<dbReference type="SMART" id="SM01337">
    <property type="entry name" value="APC10"/>
    <property type="match status" value="1"/>
</dbReference>
<evidence type="ECO:0000259" key="17">
    <source>
        <dbReference type="PROSITE" id="PS51284"/>
    </source>
</evidence>
<proteinExistence type="inferred from homology"/>
<dbReference type="SMART" id="SM00184">
    <property type="entry name" value="RING"/>
    <property type="match status" value="1"/>
</dbReference>
<dbReference type="Gene3D" id="2.60.120.260">
    <property type="entry name" value="Galactose-binding domain-like"/>
    <property type="match status" value="1"/>
</dbReference>
<dbReference type="PROSITE" id="PS50119">
    <property type="entry name" value="ZF_BBOX"/>
    <property type="match status" value="1"/>
</dbReference>
<keyword evidence="6" id="KW-0808">Transferase</keyword>
<dbReference type="STRING" id="1147741.A0A0R3RX85"/>
<dbReference type="Proteomes" id="UP000050640">
    <property type="component" value="Unplaced"/>
</dbReference>
<dbReference type="EC" id="2.3.2.33" evidence="5"/>
<dbReference type="GO" id="GO:0030424">
    <property type="term" value="C:axon"/>
    <property type="evidence" value="ECO:0007669"/>
    <property type="project" value="UniProtKB-SubCell"/>
</dbReference>
<evidence type="ECO:0000256" key="9">
    <source>
        <dbReference type="ARBA" id="ARBA00022771"/>
    </source>
</evidence>
<keyword evidence="11" id="KW-0862">Zinc</keyword>
<dbReference type="WBParaSite" id="EEL_0000682401-mRNA-1">
    <property type="protein sequence ID" value="EEL_0000682401-mRNA-1"/>
    <property type="gene ID" value="EEL_0000682401"/>
</dbReference>
<evidence type="ECO:0000256" key="12">
    <source>
        <dbReference type="ARBA" id="ARBA00023273"/>
    </source>
</evidence>
<dbReference type="PROSITE" id="PS00626">
    <property type="entry name" value="RCC1_2"/>
    <property type="match status" value="1"/>
</dbReference>
<dbReference type="PROSITE" id="PS51284">
    <property type="entry name" value="DOC"/>
    <property type="match status" value="1"/>
</dbReference>
<dbReference type="InterPro" id="IPR000408">
    <property type="entry name" value="Reg_chr_condens"/>
</dbReference>
<evidence type="ECO:0000256" key="2">
    <source>
        <dbReference type="ARBA" id="ARBA00004489"/>
    </source>
</evidence>
<evidence type="ECO:0000256" key="7">
    <source>
        <dbReference type="ARBA" id="ARBA00022723"/>
    </source>
</evidence>
<dbReference type="GO" id="GO:0061630">
    <property type="term" value="F:ubiquitin protein ligase activity"/>
    <property type="evidence" value="ECO:0007669"/>
    <property type="project" value="UniProtKB-EC"/>
</dbReference>
<dbReference type="GO" id="GO:0005634">
    <property type="term" value="C:nucleus"/>
    <property type="evidence" value="ECO:0007669"/>
    <property type="project" value="TreeGrafter"/>
</dbReference>
<keyword evidence="18" id="KW-1185">Reference proteome</keyword>
<evidence type="ECO:0000256" key="5">
    <source>
        <dbReference type="ARBA" id="ARBA00012249"/>
    </source>
</evidence>
<comment type="subcellular location">
    <subcellularLocation>
        <location evidence="2">Cell projection</location>
        <location evidence="2">Axon</location>
    </subcellularLocation>
</comment>
<dbReference type="GO" id="GO:0016567">
    <property type="term" value="P:protein ubiquitination"/>
    <property type="evidence" value="ECO:0007669"/>
    <property type="project" value="UniProtKB-UniPathway"/>
</dbReference>
<dbReference type="CDD" id="cd19799">
    <property type="entry name" value="Bbox2_MYCBP2"/>
    <property type="match status" value="1"/>
</dbReference>
<dbReference type="InterPro" id="IPR013083">
    <property type="entry name" value="Znf_RING/FYVE/PHD"/>
</dbReference>
<dbReference type="InterPro" id="IPR008979">
    <property type="entry name" value="Galactose-bd-like_sf"/>
</dbReference>
<evidence type="ECO:0000256" key="8">
    <source>
        <dbReference type="ARBA" id="ARBA00022737"/>
    </source>
</evidence>
<dbReference type="Gene3D" id="3.30.40.10">
    <property type="entry name" value="Zinc/RING finger domain, C3HC4 (zinc finger)"/>
    <property type="match status" value="1"/>
</dbReference>
<evidence type="ECO:0000256" key="10">
    <source>
        <dbReference type="ARBA" id="ARBA00022786"/>
    </source>
</evidence>
<dbReference type="InterPro" id="IPR038648">
    <property type="entry name" value="PHR_sf"/>
</dbReference>
<reference evidence="19" key="1">
    <citation type="submission" date="2016-04" db="UniProtKB">
        <authorList>
            <consortium name="WormBaseParasite"/>
        </authorList>
    </citation>
    <scope>IDENTIFICATION</scope>
</reference>
<dbReference type="InterPro" id="IPR000315">
    <property type="entry name" value="Znf_B-box"/>
</dbReference>
<evidence type="ECO:0000259" key="16">
    <source>
        <dbReference type="PROSITE" id="PS50119"/>
    </source>
</evidence>
<evidence type="ECO:0000256" key="4">
    <source>
        <dbReference type="ARBA" id="ARBA00005415"/>
    </source>
</evidence>
<dbReference type="PROSITE" id="PS50089">
    <property type="entry name" value="ZF_RING_2"/>
    <property type="match status" value="1"/>
</dbReference>
<dbReference type="SUPFAM" id="SSF50985">
    <property type="entry name" value="RCC1/BLIP-II"/>
    <property type="match status" value="1"/>
</dbReference>
<comment type="pathway">
    <text evidence="3">Protein modification; protein ubiquitination.</text>
</comment>
<dbReference type="SUPFAM" id="SSF57850">
    <property type="entry name" value="RING/U-box"/>
    <property type="match status" value="1"/>
</dbReference>
<feature type="domain" description="RING-type" evidence="15">
    <location>
        <begin position="3775"/>
        <end position="3826"/>
    </location>
</feature>
<feature type="domain" description="B box-type" evidence="16">
    <location>
        <begin position="3574"/>
        <end position="3622"/>
    </location>
</feature>
<evidence type="ECO:0000256" key="1">
    <source>
        <dbReference type="ARBA" id="ARBA00000333"/>
    </source>
</evidence>
<dbReference type="SMART" id="SM00336">
    <property type="entry name" value="BBOX"/>
    <property type="match status" value="1"/>
</dbReference>
<dbReference type="InterPro" id="IPR009091">
    <property type="entry name" value="RCC1/BLIP-II"/>
</dbReference>
<protein>
    <recommendedName>
        <fullName evidence="5">RCR-type E3 ubiquitin transferase</fullName>
        <ecNumber evidence="5">2.3.2.33</ecNumber>
    </recommendedName>
</protein>
<dbReference type="GO" id="GO:0008270">
    <property type="term" value="F:zinc ion binding"/>
    <property type="evidence" value="ECO:0007669"/>
    <property type="project" value="UniProtKB-KW"/>
</dbReference>
<comment type="catalytic activity">
    <reaction evidence="1">
        <text>[E2 ubiquitin-conjugating enzyme]-S-ubiquitinyl-L-cysteine + [acceptor protein]-L-threonine = [E2 ubiquitin-conjugating enzyme]-L-cysteine + [acceptor protein]-3-O-ubiquitinyl-L-threonine.</text>
        <dbReference type="EC" id="2.3.2.33"/>
    </reaction>
</comment>
<dbReference type="UniPathway" id="UPA00143"/>
<dbReference type="PANTHER" id="PTHR45943:SF1">
    <property type="entry name" value="E3 UBIQUITIN-PROTEIN LIGASE MYCBP2"/>
    <property type="match status" value="1"/>
</dbReference>
<dbReference type="GO" id="GO:0099174">
    <property type="term" value="P:regulation of presynapse organization"/>
    <property type="evidence" value="ECO:0007669"/>
    <property type="project" value="UniProtKB-ARBA"/>
</dbReference>
<evidence type="ECO:0000256" key="6">
    <source>
        <dbReference type="ARBA" id="ARBA00022679"/>
    </source>
</evidence>
<dbReference type="GO" id="GO:0005886">
    <property type="term" value="C:plasma membrane"/>
    <property type="evidence" value="ECO:0007669"/>
    <property type="project" value="TreeGrafter"/>
</dbReference>
<keyword evidence="9 13" id="KW-0863">Zinc-finger</keyword>
<feature type="repeat" description="RCC1" evidence="14">
    <location>
        <begin position="848"/>
        <end position="899"/>
    </location>
</feature>
<keyword evidence="10" id="KW-0833">Ubl conjugation pathway</keyword>
<evidence type="ECO:0000259" key="15">
    <source>
        <dbReference type="PROSITE" id="PS50089"/>
    </source>
</evidence>